<dbReference type="PANTHER" id="PTHR30121">
    <property type="entry name" value="UNCHARACTERIZED PROTEIN YJGR-RELATED"/>
    <property type="match status" value="1"/>
</dbReference>
<evidence type="ECO:0000313" key="3">
    <source>
        <dbReference type="Proteomes" id="UP001321047"/>
    </source>
</evidence>
<gene>
    <name evidence="2" type="ORF">OB919_15875</name>
</gene>
<evidence type="ECO:0000259" key="1">
    <source>
        <dbReference type="Pfam" id="PF12696"/>
    </source>
</evidence>
<comment type="caution">
    <text evidence="2">The sequence shown here is derived from an EMBL/GenBank/DDBJ whole genome shotgun (WGS) entry which is preliminary data.</text>
</comment>
<dbReference type="PANTHER" id="PTHR30121:SF11">
    <property type="entry name" value="AAA+ ATPASE DOMAIN-CONTAINING PROTEIN"/>
    <property type="match status" value="1"/>
</dbReference>
<reference evidence="2 3" key="1">
    <citation type="submission" date="2022-09" db="EMBL/GenBank/DDBJ databases">
        <title>Enrichment on poylsaccharides allowed isolation of novel metabolic and taxonomic groups of Haloarchaea.</title>
        <authorList>
            <person name="Sorokin D.Y."/>
            <person name="Elcheninov A.G."/>
            <person name="Khizhniak T.V."/>
            <person name="Kolganova T.V."/>
            <person name="Kublanov I.V."/>
        </authorList>
    </citation>
    <scope>NUCLEOTIDE SEQUENCE [LARGE SCALE GENOMIC DNA]</scope>
    <source>
        <strain evidence="2 3">AArc-curdl1</strain>
    </source>
</reference>
<proteinExistence type="predicted"/>
<dbReference type="SUPFAM" id="SSF52540">
    <property type="entry name" value="P-loop containing nucleoside triphosphate hydrolases"/>
    <property type="match status" value="1"/>
</dbReference>
<dbReference type="RefSeq" id="WP_342809760.1">
    <property type="nucleotide sequence ID" value="NZ_JAOPJZ010000017.1"/>
</dbReference>
<feature type="domain" description="TraD/TraG TraM recognition site" evidence="1">
    <location>
        <begin position="302"/>
        <end position="374"/>
    </location>
</feature>
<name>A0AAP2ZAN5_9EURY</name>
<dbReference type="InterPro" id="IPR032689">
    <property type="entry name" value="TraG-D_C"/>
</dbReference>
<accession>A0AAP2ZAN5</accession>
<dbReference type="InterPro" id="IPR027417">
    <property type="entry name" value="P-loop_NTPase"/>
</dbReference>
<keyword evidence="3" id="KW-1185">Reference proteome</keyword>
<dbReference type="AlphaFoldDB" id="A0AAP2ZAN5"/>
<dbReference type="InterPro" id="IPR051162">
    <property type="entry name" value="T4SS_component"/>
</dbReference>
<dbReference type="Pfam" id="PF12696">
    <property type="entry name" value="TraG-D_C"/>
    <property type="match status" value="1"/>
</dbReference>
<sequence>MKPEEVKTLVQNCSDLTTTYLGTRESRMGVEENIGISDEDRLTHVLGIGATGTGKTQAMVHAALQDIQKGRGICFINPKGDVINQILEKLPEDREDDVVYINPDNPPVTPINPLKPSITSEMSGAALENQKEIIVGDILAMFKRQSQNWGDQWPRILSTLLRAHLDLNIRYDENNTLADVLHCVSSDEALTELINRTSDANIRSHLIDIRDNVTDHAKLPLKRRIQDFMGNDVIRRVIDAEEDGVDIAEAVTQGKIILVDVQRGKIGRNASPIIGSLVITQVWAAAQSRVGIPLEEREMFSLFIDEAKHYMSESSNFDELLSEAREYRLSTWIATQYIDQLDAEMQRAVVNNCRTKLVFQPEIADDGSRISNMLLGVTKDHLQHLGQYRAFLQSPGNNDAVSFSTFPPWTGSREPDEVLALKKKGTKAPEQDKKQGALNELLELGPGDNAGKVEHTRLLQRAKEYLEKRPAVKQVNLEHQMPGAELPDGVVIKTNGKANLEAEVSTLSKPARVLTNLKRAVENDRKCIFVAREGTADLLDNIISDPVDRRGDTYEDEKGSFDYYDDDGKEFTEIEELQDAEYRILSVAGNGSIRDYGTGSEPECPELKDGSDLEELQSFCMYREDNGHCTILETECVVTSDD</sequence>
<dbReference type="EMBL" id="JAOPJZ010000017">
    <property type="protein sequence ID" value="MCU4753443.1"/>
    <property type="molecule type" value="Genomic_DNA"/>
</dbReference>
<protein>
    <submittedName>
        <fullName evidence="2">TraM recognition domain-containing protein</fullName>
    </submittedName>
</protein>
<dbReference type="Gene3D" id="3.40.50.300">
    <property type="entry name" value="P-loop containing nucleotide triphosphate hydrolases"/>
    <property type="match status" value="2"/>
</dbReference>
<dbReference type="CDD" id="cd01127">
    <property type="entry name" value="TrwB_TraG_TraD_VirD4"/>
    <property type="match status" value="1"/>
</dbReference>
<organism evidence="2 3">
    <name type="scientific">Natronosalvus hydrolyticus</name>
    <dbReference type="NCBI Taxonomy" id="2979988"/>
    <lineage>
        <taxon>Archaea</taxon>
        <taxon>Methanobacteriati</taxon>
        <taxon>Methanobacteriota</taxon>
        <taxon>Stenosarchaea group</taxon>
        <taxon>Halobacteria</taxon>
        <taxon>Halobacteriales</taxon>
        <taxon>Natrialbaceae</taxon>
        <taxon>Natronosalvus</taxon>
    </lineage>
</organism>
<evidence type="ECO:0000313" key="2">
    <source>
        <dbReference type="EMBL" id="MCU4753443.1"/>
    </source>
</evidence>
<dbReference type="Proteomes" id="UP001321047">
    <property type="component" value="Unassembled WGS sequence"/>
</dbReference>